<sequence>MAVPSLDAEIKEDGQNLSLGQRQLVALARARVGRSRLVIMDEATASVDFDTDDRIQRTIRGAELANSTSFCIAHSLRTNIDYNRVLVLDKGRVAEFNAPWNLLQRKGGIFRSTCEKSGEHKHLVVTAQHKSQLATASTSIQ</sequence>
<dbReference type="PANTHER" id="PTHR24223">
    <property type="entry name" value="ATP-BINDING CASSETTE SUB-FAMILY C"/>
    <property type="match status" value="1"/>
</dbReference>
<dbReference type="Proteomes" id="UP001140011">
    <property type="component" value="Unassembled WGS sequence"/>
</dbReference>
<keyword evidence="4" id="KW-0067">ATP-binding</keyword>
<dbReference type="InterPro" id="IPR050173">
    <property type="entry name" value="ABC_transporter_C-like"/>
</dbReference>
<comment type="similarity">
    <text evidence="2">Belongs to the ABC transporter superfamily. ABCC family. Conjugate transporter (TC 3.A.1.208) subfamily.</text>
</comment>
<protein>
    <recommendedName>
        <fullName evidence="5">ABC transporter domain-containing protein</fullName>
    </recommendedName>
</protein>
<dbReference type="AlphaFoldDB" id="A0A9W8GWG2"/>
<dbReference type="EMBL" id="JANBUH010000167">
    <property type="protein sequence ID" value="KAJ2753733.1"/>
    <property type="molecule type" value="Genomic_DNA"/>
</dbReference>
<dbReference type="GO" id="GO:0005524">
    <property type="term" value="F:ATP binding"/>
    <property type="evidence" value="ECO:0007669"/>
    <property type="project" value="UniProtKB-KW"/>
</dbReference>
<comment type="caution">
    <text evidence="6">The sequence shown here is derived from an EMBL/GenBank/DDBJ whole genome shotgun (WGS) entry which is preliminary data.</text>
</comment>
<dbReference type="OrthoDB" id="6500128at2759"/>
<dbReference type="Gene3D" id="3.40.50.300">
    <property type="entry name" value="P-loop containing nucleotide triphosphate hydrolases"/>
    <property type="match status" value="1"/>
</dbReference>
<evidence type="ECO:0000313" key="6">
    <source>
        <dbReference type="EMBL" id="KAJ2753733.1"/>
    </source>
</evidence>
<dbReference type="InterPro" id="IPR027417">
    <property type="entry name" value="P-loop_NTPase"/>
</dbReference>
<evidence type="ECO:0000256" key="1">
    <source>
        <dbReference type="ARBA" id="ARBA00004141"/>
    </source>
</evidence>
<name>A0A9W8GWG2_9FUNG</name>
<evidence type="ECO:0000313" key="7">
    <source>
        <dbReference type="Proteomes" id="UP001140011"/>
    </source>
</evidence>
<dbReference type="PANTHER" id="PTHR24223:SF456">
    <property type="entry name" value="MULTIDRUG RESISTANCE-ASSOCIATED PROTEIN LETHAL(2)03659"/>
    <property type="match status" value="1"/>
</dbReference>
<comment type="subcellular location">
    <subcellularLocation>
        <location evidence="1">Membrane</location>
        <topology evidence="1">Multi-pass membrane protein</topology>
    </subcellularLocation>
</comment>
<dbReference type="GO" id="GO:0042626">
    <property type="term" value="F:ATPase-coupled transmembrane transporter activity"/>
    <property type="evidence" value="ECO:0007669"/>
    <property type="project" value="TreeGrafter"/>
</dbReference>
<organism evidence="6 7">
    <name type="scientific">Coemansia pectinata</name>
    <dbReference type="NCBI Taxonomy" id="1052879"/>
    <lineage>
        <taxon>Eukaryota</taxon>
        <taxon>Fungi</taxon>
        <taxon>Fungi incertae sedis</taxon>
        <taxon>Zoopagomycota</taxon>
        <taxon>Kickxellomycotina</taxon>
        <taxon>Kickxellomycetes</taxon>
        <taxon>Kickxellales</taxon>
        <taxon>Kickxellaceae</taxon>
        <taxon>Coemansia</taxon>
    </lineage>
</organism>
<dbReference type="GO" id="GO:0016020">
    <property type="term" value="C:membrane"/>
    <property type="evidence" value="ECO:0007669"/>
    <property type="project" value="UniProtKB-SubCell"/>
</dbReference>
<dbReference type="SUPFAM" id="SSF52540">
    <property type="entry name" value="P-loop containing nucleoside triphosphate hydrolases"/>
    <property type="match status" value="1"/>
</dbReference>
<dbReference type="InterPro" id="IPR003439">
    <property type="entry name" value="ABC_transporter-like_ATP-bd"/>
</dbReference>
<keyword evidence="7" id="KW-1185">Reference proteome</keyword>
<feature type="domain" description="ABC transporter" evidence="5">
    <location>
        <begin position="7"/>
        <end position="45"/>
    </location>
</feature>
<evidence type="ECO:0000256" key="3">
    <source>
        <dbReference type="ARBA" id="ARBA00022741"/>
    </source>
</evidence>
<dbReference type="Pfam" id="PF00005">
    <property type="entry name" value="ABC_tran"/>
    <property type="match status" value="1"/>
</dbReference>
<evidence type="ECO:0000256" key="2">
    <source>
        <dbReference type="ARBA" id="ARBA00009726"/>
    </source>
</evidence>
<dbReference type="GO" id="GO:0016887">
    <property type="term" value="F:ATP hydrolysis activity"/>
    <property type="evidence" value="ECO:0007669"/>
    <property type="project" value="InterPro"/>
</dbReference>
<gene>
    <name evidence="6" type="ORF">GGI19_002922</name>
</gene>
<accession>A0A9W8GWG2</accession>
<evidence type="ECO:0000256" key="4">
    <source>
        <dbReference type="ARBA" id="ARBA00022840"/>
    </source>
</evidence>
<evidence type="ECO:0000259" key="5">
    <source>
        <dbReference type="Pfam" id="PF00005"/>
    </source>
</evidence>
<proteinExistence type="inferred from homology"/>
<reference evidence="6" key="1">
    <citation type="submission" date="2022-07" db="EMBL/GenBank/DDBJ databases">
        <title>Phylogenomic reconstructions and comparative analyses of Kickxellomycotina fungi.</title>
        <authorList>
            <person name="Reynolds N.K."/>
            <person name="Stajich J.E."/>
            <person name="Barry K."/>
            <person name="Grigoriev I.V."/>
            <person name="Crous P."/>
            <person name="Smith M.E."/>
        </authorList>
    </citation>
    <scope>NUCLEOTIDE SEQUENCE</scope>
    <source>
        <strain evidence="6">BCRC 34297</strain>
    </source>
</reference>
<keyword evidence="3" id="KW-0547">Nucleotide-binding</keyword>